<dbReference type="SUPFAM" id="SSF56672">
    <property type="entry name" value="DNA/RNA polymerases"/>
    <property type="match status" value="1"/>
</dbReference>
<dbReference type="PANTHER" id="PTHR24559:SF444">
    <property type="entry name" value="REVERSE TRANSCRIPTASE DOMAIN-CONTAINING PROTEIN"/>
    <property type="match status" value="1"/>
</dbReference>
<dbReference type="Gene3D" id="3.10.10.10">
    <property type="entry name" value="HIV Type 1 Reverse Transcriptase, subunit A, domain 1"/>
    <property type="match status" value="2"/>
</dbReference>
<sequence>MALLELNELKTQLQEFLNKEYIRPSVSLWGVPVLFVKKKDGLVSRAKVFSKIDCHSGYYQVKIKGDDIPRIVFYTHYEYYEFLVMPFGLVNASSMFMDLMNRVFQLDLDYSVVVFIDDIPVYSKNEAEHAKPS</sequence>
<dbReference type="Gene3D" id="3.30.70.270">
    <property type="match status" value="1"/>
</dbReference>
<dbReference type="InterPro" id="IPR053134">
    <property type="entry name" value="RNA-dir_DNA_polymerase"/>
</dbReference>
<dbReference type="InterPro" id="IPR043128">
    <property type="entry name" value="Rev_trsase/Diguanyl_cyclase"/>
</dbReference>
<keyword evidence="3" id="KW-1185">Reference proteome</keyword>
<keyword evidence="2" id="KW-0808">Transferase</keyword>
<accession>A0A5B6VVT2</accession>
<keyword evidence="2" id="KW-0695">RNA-directed DNA polymerase</keyword>
<organism evidence="2 3">
    <name type="scientific">Gossypium australe</name>
    <dbReference type="NCBI Taxonomy" id="47621"/>
    <lineage>
        <taxon>Eukaryota</taxon>
        <taxon>Viridiplantae</taxon>
        <taxon>Streptophyta</taxon>
        <taxon>Embryophyta</taxon>
        <taxon>Tracheophyta</taxon>
        <taxon>Spermatophyta</taxon>
        <taxon>Magnoliopsida</taxon>
        <taxon>eudicotyledons</taxon>
        <taxon>Gunneridae</taxon>
        <taxon>Pentapetalae</taxon>
        <taxon>rosids</taxon>
        <taxon>malvids</taxon>
        <taxon>Malvales</taxon>
        <taxon>Malvaceae</taxon>
        <taxon>Malvoideae</taxon>
        <taxon>Gossypium</taxon>
    </lineage>
</organism>
<dbReference type="PANTHER" id="PTHR24559">
    <property type="entry name" value="TRANSPOSON TY3-I GAG-POL POLYPROTEIN"/>
    <property type="match status" value="1"/>
</dbReference>
<proteinExistence type="predicted"/>
<dbReference type="Proteomes" id="UP000325315">
    <property type="component" value="Unassembled WGS sequence"/>
</dbReference>
<evidence type="ECO:0000313" key="2">
    <source>
        <dbReference type="EMBL" id="KAA3473203.1"/>
    </source>
</evidence>
<dbReference type="InterPro" id="IPR000477">
    <property type="entry name" value="RT_dom"/>
</dbReference>
<dbReference type="CDD" id="cd01647">
    <property type="entry name" value="RT_LTR"/>
    <property type="match status" value="1"/>
</dbReference>
<name>A0A5B6VVT2_9ROSI</name>
<protein>
    <submittedName>
        <fullName evidence="2">RNA-directed DNA polymerase-like protein</fullName>
    </submittedName>
</protein>
<comment type="caution">
    <text evidence="2">The sequence shown here is derived from an EMBL/GenBank/DDBJ whole genome shotgun (WGS) entry which is preliminary data.</text>
</comment>
<evidence type="ECO:0000259" key="1">
    <source>
        <dbReference type="Pfam" id="PF00078"/>
    </source>
</evidence>
<keyword evidence="2" id="KW-0548">Nucleotidyltransferase</keyword>
<dbReference type="EMBL" id="SMMG02000005">
    <property type="protein sequence ID" value="KAA3473203.1"/>
    <property type="molecule type" value="Genomic_DNA"/>
</dbReference>
<gene>
    <name evidence="2" type="ORF">EPI10_023604</name>
</gene>
<reference evidence="3" key="1">
    <citation type="journal article" date="2019" name="Plant Biotechnol. J.">
        <title>Genome sequencing of the Australian wild diploid species Gossypium australe highlights disease resistance and delayed gland morphogenesis.</title>
        <authorList>
            <person name="Cai Y."/>
            <person name="Cai X."/>
            <person name="Wang Q."/>
            <person name="Wang P."/>
            <person name="Zhang Y."/>
            <person name="Cai C."/>
            <person name="Xu Y."/>
            <person name="Wang K."/>
            <person name="Zhou Z."/>
            <person name="Wang C."/>
            <person name="Geng S."/>
            <person name="Li B."/>
            <person name="Dong Q."/>
            <person name="Hou Y."/>
            <person name="Wang H."/>
            <person name="Ai P."/>
            <person name="Liu Z."/>
            <person name="Yi F."/>
            <person name="Sun M."/>
            <person name="An G."/>
            <person name="Cheng J."/>
            <person name="Zhang Y."/>
            <person name="Shi Q."/>
            <person name="Xie Y."/>
            <person name="Shi X."/>
            <person name="Chang Y."/>
            <person name="Huang F."/>
            <person name="Chen Y."/>
            <person name="Hong S."/>
            <person name="Mi L."/>
            <person name="Sun Q."/>
            <person name="Zhang L."/>
            <person name="Zhou B."/>
            <person name="Peng R."/>
            <person name="Zhang X."/>
            <person name="Liu F."/>
        </authorList>
    </citation>
    <scope>NUCLEOTIDE SEQUENCE [LARGE SCALE GENOMIC DNA]</scope>
    <source>
        <strain evidence="3">cv. PA1801</strain>
    </source>
</reference>
<evidence type="ECO:0000313" key="3">
    <source>
        <dbReference type="Proteomes" id="UP000325315"/>
    </source>
</evidence>
<dbReference type="OrthoDB" id="999584at2759"/>
<dbReference type="Pfam" id="PF00078">
    <property type="entry name" value="RVT_1"/>
    <property type="match status" value="1"/>
</dbReference>
<dbReference type="AlphaFoldDB" id="A0A5B6VVT2"/>
<dbReference type="GO" id="GO:0003964">
    <property type="term" value="F:RNA-directed DNA polymerase activity"/>
    <property type="evidence" value="ECO:0007669"/>
    <property type="project" value="UniProtKB-KW"/>
</dbReference>
<feature type="domain" description="Reverse transcriptase" evidence="1">
    <location>
        <begin position="43"/>
        <end position="130"/>
    </location>
</feature>
<dbReference type="InterPro" id="IPR043502">
    <property type="entry name" value="DNA/RNA_pol_sf"/>
</dbReference>